<proteinExistence type="inferred from homology"/>
<dbReference type="EMBL" id="JYJG01000457">
    <property type="protein sequence ID" value="KJK34567.1"/>
    <property type="molecule type" value="Genomic_DNA"/>
</dbReference>
<sequence>MPELPVAVLAMQPWALPGLFPADLLERLRALVRLEPGPALTSFETDEASSVLRGADVLVTGWGCPRIDSSVLATAPRLRAVIHTAGSVKGHVDPAVFAGGITVSSAAQANAVPVAEYTVSAMVFAAKRVFIRAGWYAHDRAAGDWRSGQGTGLFGHTVGIIGASRTGRLVLERLRVHDVRLLVADPHISAQQAHDLGAELVDVDELCRRSELVSLHAPALPETHHLLDARRLALLRDGTTLINTARGSLVDTAALLGHCESGRIDAVLDVTDPEPLPPGHPLLRLPNVLVTPHLAGSQGHELRRLGAFTVAEVARFVRGEPLHGAIRAGDLHRIA</sequence>
<dbReference type="SUPFAM" id="SSF51735">
    <property type="entry name" value="NAD(P)-binding Rossmann-fold domains"/>
    <property type="match status" value="1"/>
</dbReference>
<feature type="domain" description="D-isomer specific 2-hydroxyacid dehydrogenase NAD-binding" evidence="6">
    <location>
        <begin position="135"/>
        <end position="295"/>
    </location>
</feature>
<dbReference type="InterPro" id="IPR036291">
    <property type="entry name" value="NAD(P)-bd_dom_sf"/>
</dbReference>
<keyword evidence="3" id="KW-0520">NAD</keyword>
<evidence type="ECO:0000313" key="8">
    <source>
        <dbReference type="Proteomes" id="UP000033393"/>
    </source>
</evidence>
<evidence type="ECO:0000313" key="7">
    <source>
        <dbReference type="EMBL" id="KJK34567.1"/>
    </source>
</evidence>
<dbReference type="CDD" id="cd12167">
    <property type="entry name" value="2-Hacid_dh_8"/>
    <property type="match status" value="1"/>
</dbReference>
<comment type="similarity">
    <text evidence="1 4">Belongs to the D-isomer specific 2-hydroxyacid dehydrogenase family.</text>
</comment>
<dbReference type="InterPro" id="IPR006139">
    <property type="entry name" value="D-isomer_2_OHA_DH_cat_dom"/>
</dbReference>
<dbReference type="SUPFAM" id="SSF52283">
    <property type="entry name" value="Formate/glycerate dehydrogenase catalytic domain-like"/>
    <property type="match status" value="1"/>
</dbReference>
<dbReference type="PATRIC" id="fig|68170.10.peg.1904"/>
<evidence type="ECO:0000259" key="5">
    <source>
        <dbReference type="Pfam" id="PF00389"/>
    </source>
</evidence>
<organism evidence="7 8">
    <name type="scientific">Lentzea aerocolonigenes</name>
    <name type="common">Lechevalieria aerocolonigenes</name>
    <name type="synonym">Saccharothrix aerocolonigenes</name>
    <dbReference type="NCBI Taxonomy" id="68170"/>
    <lineage>
        <taxon>Bacteria</taxon>
        <taxon>Bacillati</taxon>
        <taxon>Actinomycetota</taxon>
        <taxon>Actinomycetes</taxon>
        <taxon>Pseudonocardiales</taxon>
        <taxon>Pseudonocardiaceae</taxon>
        <taxon>Lentzea</taxon>
    </lineage>
</organism>
<keyword evidence="8" id="KW-1185">Reference proteome</keyword>
<evidence type="ECO:0000259" key="6">
    <source>
        <dbReference type="Pfam" id="PF02826"/>
    </source>
</evidence>
<dbReference type="RefSeq" id="WP_045317680.1">
    <property type="nucleotide sequence ID" value="NZ_JYJG01000457.1"/>
</dbReference>
<evidence type="ECO:0000256" key="3">
    <source>
        <dbReference type="ARBA" id="ARBA00023027"/>
    </source>
</evidence>
<evidence type="ECO:0000256" key="1">
    <source>
        <dbReference type="ARBA" id="ARBA00005854"/>
    </source>
</evidence>
<accession>A0A0F0GCX5</accession>
<dbReference type="InterPro" id="IPR006140">
    <property type="entry name" value="D-isomer_DH_NAD-bd"/>
</dbReference>
<dbReference type="PANTHER" id="PTHR42789">
    <property type="entry name" value="D-ISOMER SPECIFIC 2-HYDROXYACID DEHYDROGENASE FAMILY PROTEIN (AFU_ORTHOLOGUE AFUA_6G10090)"/>
    <property type="match status" value="1"/>
</dbReference>
<comment type="caution">
    <text evidence="7">The sequence shown here is derived from an EMBL/GenBank/DDBJ whole genome shotgun (WGS) entry which is preliminary data.</text>
</comment>
<keyword evidence="2 4" id="KW-0560">Oxidoreductase</keyword>
<gene>
    <name evidence="7" type="ORF">UK23_43450</name>
</gene>
<evidence type="ECO:0000256" key="2">
    <source>
        <dbReference type="ARBA" id="ARBA00023002"/>
    </source>
</evidence>
<protein>
    <submittedName>
        <fullName evidence="7">2-hydroxyacid dehydrogenase</fullName>
    </submittedName>
</protein>
<dbReference type="GO" id="GO:0016616">
    <property type="term" value="F:oxidoreductase activity, acting on the CH-OH group of donors, NAD or NADP as acceptor"/>
    <property type="evidence" value="ECO:0007669"/>
    <property type="project" value="InterPro"/>
</dbReference>
<name>A0A0F0GCX5_LENAE</name>
<reference evidence="7 8" key="1">
    <citation type="submission" date="2015-02" db="EMBL/GenBank/DDBJ databases">
        <authorList>
            <person name="Ju K.-S."/>
            <person name="Doroghazi J.R."/>
            <person name="Metcalf W."/>
        </authorList>
    </citation>
    <scope>NUCLEOTIDE SEQUENCE [LARGE SCALE GENOMIC DNA]</scope>
    <source>
        <strain evidence="7 8">NRRL B-16140</strain>
    </source>
</reference>
<dbReference type="PANTHER" id="PTHR42789:SF1">
    <property type="entry name" value="D-ISOMER SPECIFIC 2-HYDROXYACID DEHYDROGENASE FAMILY PROTEIN (AFU_ORTHOLOGUE AFUA_6G10090)"/>
    <property type="match status" value="1"/>
</dbReference>
<dbReference type="InterPro" id="IPR050857">
    <property type="entry name" value="D-2-hydroxyacid_DH"/>
</dbReference>
<dbReference type="GO" id="GO:0051287">
    <property type="term" value="F:NAD binding"/>
    <property type="evidence" value="ECO:0007669"/>
    <property type="project" value="InterPro"/>
</dbReference>
<dbReference type="Proteomes" id="UP000033393">
    <property type="component" value="Unassembled WGS sequence"/>
</dbReference>
<feature type="domain" description="D-isomer specific 2-hydroxyacid dehydrogenase catalytic" evidence="5">
    <location>
        <begin position="44"/>
        <end position="325"/>
    </location>
</feature>
<dbReference type="Gene3D" id="3.40.50.720">
    <property type="entry name" value="NAD(P)-binding Rossmann-like Domain"/>
    <property type="match status" value="2"/>
</dbReference>
<dbReference type="Pfam" id="PF02826">
    <property type="entry name" value="2-Hacid_dh_C"/>
    <property type="match status" value="1"/>
</dbReference>
<evidence type="ECO:0000256" key="4">
    <source>
        <dbReference type="RuleBase" id="RU003719"/>
    </source>
</evidence>
<dbReference type="AlphaFoldDB" id="A0A0F0GCX5"/>
<dbReference type="Pfam" id="PF00389">
    <property type="entry name" value="2-Hacid_dh"/>
    <property type="match status" value="1"/>
</dbReference>